<dbReference type="GO" id="GO:0005765">
    <property type="term" value="C:lysosomal membrane"/>
    <property type="evidence" value="ECO:0007669"/>
    <property type="project" value="TreeGrafter"/>
</dbReference>
<dbReference type="Gene3D" id="1.20.1250.20">
    <property type="entry name" value="MFS general substrate transporter like domains"/>
    <property type="match status" value="1"/>
</dbReference>
<organism evidence="6 7">
    <name type="scientific">Parelaphostrongylus tenuis</name>
    <name type="common">Meningeal worm</name>
    <dbReference type="NCBI Taxonomy" id="148309"/>
    <lineage>
        <taxon>Eukaryota</taxon>
        <taxon>Metazoa</taxon>
        <taxon>Ecdysozoa</taxon>
        <taxon>Nematoda</taxon>
        <taxon>Chromadorea</taxon>
        <taxon>Rhabditida</taxon>
        <taxon>Rhabditina</taxon>
        <taxon>Rhabditomorpha</taxon>
        <taxon>Strongyloidea</taxon>
        <taxon>Metastrongylidae</taxon>
        <taxon>Parelaphostrongylus</taxon>
    </lineage>
</organism>
<reference evidence="6" key="1">
    <citation type="submission" date="2021-06" db="EMBL/GenBank/DDBJ databases">
        <title>Parelaphostrongylus tenuis whole genome reference sequence.</title>
        <authorList>
            <person name="Garwood T.J."/>
            <person name="Larsen P.A."/>
            <person name="Fountain-Jones N.M."/>
            <person name="Garbe J.R."/>
            <person name="Macchietto M.G."/>
            <person name="Kania S.A."/>
            <person name="Gerhold R.W."/>
            <person name="Richards J.E."/>
            <person name="Wolf T.M."/>
        </authorList>
    </citation>
    <scope>NUCLEOTIDE SEQUENCE</scope>
    <source>
        <strain evidence="6">MNPRO001-30</strain>
        <tissue evidence="6">Meninges</tissue>
    </source>
</reference>
<dbReference type="SUPFAM" id="SSF103473">
    <property type="entry name" value="MFS general substrate transporter"/>
    <property type="match status" value="1"/>
</dbReference>
<evidence type="ECO:0000313" key="6">
    <source>
        <dbReference type="EMBL" id="KAJ1354227.1"/>
    </source>
</evidence>
<feature type="transmembrane region" description="Helical" evidence="5">
    <location>
        <begin position="71"/>
        <end position="93"/>
    </location>
</feature>
<dbReference type="AlphaFoldDB" id="A0AAD5M8V9"/>
<evidence type="ECO:0000256" key="4">
    <source>
        <dbReference type="ARBA" id="ARBA00023136"/>
    </source>
</evidence>
<sequence>MELQKVKHIKNAGLNAVRSQSFSTYVEKDTDWKAVTMAGIVNFLSAVENTVVAMSEWPYMHTIDLEATSQFFGFVSSVSKFGHAIFAVVFAIWTYKIQSTKTPLIVGRVIGFVACCLYLSVELLPEKRRYLMLLCYFLFGIASSSSAVLRAYVAAVSTTQDRAKAYSAFVVANMLSIVVGPVCQLIFSSIRYPGFVIIEGFLMFHIYSAPIWVATCTNFISVAIIHYGLKDVHSIKTPDEVGDLLNVKTIKARIKCIQSMNLNWSLIAVCWMERLLISLTVVTLHTVVSPFMMIAYGWDGQKTVHATSLCMGVIGVLAISIAVAFIFLRFGSIVSPRSSFLLAVSVIASMYVLSYPYEMTSYKMQPFNETLGTGCNPREYTWCGLRPWNMADRLSISYLCGDGYRGSHVRHFSGHHLLKSSRKN</sequence>
<accession>A0AAD5M8V9</accession>
<keyword evidence="3 5" id="KW-1133">Transmembrane helix</keyword>
<dbReference type="Proteomes" id="UP001196413">
    <property type="component" value="Unassembled WGS sequence"/>
</dbReference>
<feature type="transmembrane region" description="Helical" evidence="5">
    <location>
        <begin position="207"/>
        <end position="229"/>
    </location>
</feature>
<evidence type="ECO:0000256" key="2">
    <source>
        <dbReference type="ARBA" id="ARBA00022692"/>
    </source>
</evidence>
<protein>
    <submittedName>
        <fullName evidence="6">Uncharacterized protein</fullName>
    </submittedName>
</protein>
<gene>
    <name evidence="6" type="ORF">KIN20_011102</name>
</gene>
<feature type="transmembrane region" description="Helical" evidence="5">
    <location>
        <begin position="275"/>
        <end position="298"/>
    </location>
</feature>
<dbReference type="PANTHER" id="PTHR23510">
    <property type="entry name" value="INNER MEMBRANE TRANSPORT PROTEIN YAJR"/>
    <property type="match status" value="1"/>
</dbReference>
<evidence type="ECO:0000313" key="7">
    <source>
        <dbReference type="Proteomes" id="UP001196413"/>
    </source>
</evidence>
<evidence type="ECO:0000256" key="3">
    <source>
        <dbReference type="ARBA" id="ARBA00022989"/>
    </source>
</evidence>
<feature type="transmembrane region" description="Helical" evidence="5">
    <location>
        <begin position="130"/>
        <end position="153"/>
    </location>
</feature>
<feature type="transmembrane region" description="Helical" evidence="5">
    <location>
        <begin position="304"/>
        <end position="328"/>
    </location>
</feature>
<evidence type="ECO:0000256" key="5">
    <source>
        <dbReference type="SAM" id="Phobius"/>
    </source>
</evidence>
<dbReference type="InterPro" id="IPR051068">
    <property type="entry name" value="MFS_Domain-Containing_Protein"/>
</dbReference>
<comment type="caution">
    <text evidence="6">The sequence shown here is derived from an EMBL/GenBank/DDBJ whole genome shotgun (WGS) entry which is preliminary data.</text>
</comment>
<feature type="transmembrane region" description="Helical" evidence="5">
    <location>
        <begin position="105"/>
        <end position="124"/>
    </location>
</feature>
<dbReference type="InterPro" id="IPR036259">
    <property type="entry name" value="MFS_trans_sf"/>
</dbReference>
<dbReference type="PANTHER" id="PTHR23510:SF73">
    <property type="entry name" value="MFS DOMAIN-CONTAINING PROTEIN"/>
    <property type="match status" value="1"/>
</dbReference>
<feature type="transmembrane region" description="Helical" evidence="5">
    <location>
        <begin position="165"/>
        <end position="187"/>
    </location>
</feature>
<feature type="transmembrane region" description="Helical" evidence="5">
    <location>
        <begin position="340"/>
        <end position="357"/>
    </location>
</feature>
<dbReference type="EMBL" id="JAHQIW010001998">
    <property type="protein sequence ID" value="KAJ1354227.1"/>
    <property type="molecule type" value="Genomic_DNA"/>
</dbReference>
<keyword evidence="7" id="KW-1185">Reference proteome</keyword>
<keyword evidence="2 5" id="KW-0812">Transmembrane</keyword>
<name>A0AAD5M8V9_PARTN</name>
<comment type="subcellular location">
    <subcellularLocation>
        <location evidence="1">Membrane</location>
        <topology evidence="1">Multi-pass membrane protein</topology>
    </subcellularLocation>
</comment>
<proteinExistence type="predicted"/>
<keyword evidence="4 5" id="KW-0472">Membrane</keyword>
<evidence type="ECO:0000256" key="1">
    <source>
        <dbReference type="ARBA" id="ARBA00004141"/>
    </source>
</evidence>